<gene>
    <name evidence="4" type="ORF">H8S45_12090</name>
</gene>
<evidence type="ECO:0000256" key="3">
    <source>
        <dbReference type="SAM" id="SignalP"/>
    </source>
</evidence>
<feature type="compositionally biased region" description="Acidic residues" evidence="1">
    <location>
        <begin position="464"/>
        <end position="475"/>
    </location>
</feature>
<reference evidence="4" key="1">
    <citation type="submission" date="2020-08" db="EMBL/GenBank/DDBJ databases">
        <title>Genome public.</title>
        <authorList>
            <person name="Liu C."/>
            <person name="Sun Q."/>
        </authorList>
    </citation>
    <scope>NUCLEOTIDE SEQUENCE</scope>
    <source>
        <strain evidence="4">NSJ-28</strain>
    </source>
</reference>
<keyword evidence="2" id="KW-0812">Transmembrane</keyword>
<feature type="region of interest" description="Disordered" evidence="1">
    <location>
        <begin position="413"/>
        <end position="475"/>
    </location>
</feature>
<evidence type="ECO:0000313" key="4">
    <source>
        <dbReference type="EMBL" id="MBC5726193.1"/>
    </source>
</evidence>
<dbReference type="AlphaFoldDB" id="A0A923RWN6"/>
<evidence type="ECO:0000256" key="1">
    <source>
        <dbReference type="SAM" id="MobiDB-lite"/>
    </source>
</evidence>
<keyword evidence="2" id="KW-0472">Membrane</keyword>
<keyword evidence="5" id="KW-1185">Reference proteome</keyword>
<feature type="chain" id="PRO_5037679984" evidence="3">
    <location>
        <begin position="25"/>
        <end position="475"/>
    </location>
</feature>
<evidence type="ECO:0000313" key="5">
    <source>
        <dbReference type="Proteomes" id="UP000606499"/>
    </source>
</evidence>
<evidence type="ECO:0000256" key="2">
    <source>
        <dbReference type="SAM" id="Phobius"/>
    </source>
</evidence>
<comment type="caution">
    <text evidence="4">The sequence shown here is derived from an EMBL/GenBank/DDBJ whole genome shotgun (WGS) entry which is preliminary data.</text>
</comment>
<feature type="signal peptide" evidence="3">
    <location>
        <begin position="1"/>
        <end position="24"/>
    </location>
</feature>
<proteinExistence type="predicted"/>
<keyword evidence="2" id="KW-1133">Transmembrane helix</keyword>
<name>A0A923RWN6_9FIRM</name>
<feature type="region of interest" description="Disordered" evidence="1">
    <location>
        <begin position="358"/>
        <end position="378"/>
    </location>
</feature>
<organism evidence="4 5">
    <name type="scientific">Agathobaculum faecis</name>
    <dbReference type="NCBI Taxonomy" id="2763013"/>
    <lineage>
        <taxon>Bacteria</taxon>
        <taxon>Bacillati</taxon>
        <taxon>Bacillota</taxon>
        <taxon>Clostridia</taxon>
        <taxon>Eubacteriales</taxon>
        <taxon>Butyricicoccaceae</taxon>
        <taxon>Agathobaculum</taxon>
    </lineage>
</organism>
<dbReference type="Proteomes" id="UP000606499">
    <property type="component" value="Unassembled WGS sequence"/>
</dbReference>
<dbReference type="EMBL" id="JACOPL010000012">
    <property type="protein sequence ID" value="MBC5726193.1"/>
    <property type="molecule type" value="Genomic_DNA"/>
</dbReference>
<dbReference type="RefSeq" id="WP_107631655.1">
    <property type="nucleotide sequence ID" value="NZ_JACOPL010000012.1"/>
</dbReference>
<keyword evidence="3" id="KW-0732">Signal</keyword>
<dbReference type="PROSITE" id="PS51257">
    <property type="entry name" value="PROKAR_LIPOPROTEIN"/>
    <property type="match status" value="1"/>
</dbReference>
<sequence>MKFRIFCASAALLLACASPVQALAADAAPAAQPATVAAAEKGMEKTDAKTAEEKTTAEIQTEPAYYPVDVQMSSDGLTCKKIYDVPKTVSPDQIPQEEFDRGGMHYVLEDILRIEMPDIDRKMHSENVTVSSTSDNSNDVIALLPKSKTVTTEDGYSGTAYLDVSSISTKAAGTESVSEPLSATREYPNMPEMDMTDIPKTIEDNGHTLTFSDIEWTPETEETDNLGTMETTYTAVVTYTGTATSSRTTGYTVTATYAGEVSHRNNDCMRYIAVFRGEPIVIEPEEDLTPPDLTGILPQGQDTQPMEEGAGSVPVSWVLCAVFGVLMIIFALRPPACRRMMAQMQAMAAQARDKAQQTMKETEMKLRERQKQKRTEEEELRQAQYLFGPLEKIKAAIRSRRQRKAEQAAMLLAAPPEEEWADAEEWAGEPDAAEQAGQTQPPSEPVQDGDAAPAGPPRAVRDDGDGDDEYPGLGG</sequence>
<feature type="compositionally biased region" description="Acidic residues" evidence="1">
    <location>
        <begin position="416"/>
        <end position="432"/>
    </location>
</feature>
<protein>
    <submittedName>
        <fullName evidence="4">Uncharacterized protein</fullName>
    </submittedName>
</protein>
<accession>A0A923RWN6</accession>
<feature type="compositionally biased region" description="Basic and acidic residues" evidence="1">
    <location>
        <begin position="358"/>
        <end position="376"/>
    </location>
</feature>
<feature type="transmembrane region" description="Helical" evidence="2">
    <location>
        <begin position="314"/>
        <end position="332"/>
    </location>
</feature>